<reference evidence="1 2" key="1">
    <citation type="submission" date="2018-11" db="EMBL/GenBank/DDBJ databases">
        <authorList>
            <consortium name="Pathogen Informatics"/>
        </authorList>
    </citation>
    <scope>NUCLEOTIDE SEQUENCE [LARGE SCALE GENOMIC DNA]</scope>
    <source>
        <strain evidence="1 2">Zambia</strain>
    </source>
</reference>
<proteinExistence type="predicted"/>
<name>A0A183LMZ9_9TREM</name>
<keyword evidence="2" id="KW-1185">Reference proteome</keyword>
<organism evidence="1 2">
    <name type="scientific">Schistosoma margrebowiei</name>
    <dbReference type="NCBI Taxonomy" id="48269"/>
    <lineage>
        <taxon>Eukaryota</taxon>
        <taxon>Metazoa</taxon>
        <taxon>Spiralia</taxon>
        <taxon>Lophotrochozoa</taxon>
        <taxon>Platyhelminthes</taxon>
        <taxon>Trematoda</taxon>
        <taxon>Digenea</taxon>
        <taxon>Strigeidida</taxon>
        <taxon>Schistosomatoidea</taxon>
        <taxon>Schistosomatidae</taxon>
        <taxon>Schistosoma</taxon>
    </lineage>
</organism>
<evidence type="ECO:0000313" key="2">
    <source>
        <dbReference type="Proteomes" id="UP000277204"/>
    </source>
</evidence>
<protein>
    <submittedName>
        <fullName evidence="1">Uncharacterized protein</fullName>
    </submittedName>
</protein>
<dbReference type="Proteomes" id="UP000277204">
    <property type="component" value="Unassembled WGS sequence"/>
</dbReference>
<dbReference type="EMBL" id="UZAI01001739">
    <property type="protein sequence ID" value="VDO64882.1"/>
    <property type="molecule type" value="Genomic_DNA"/>
</dbReference>
<sequence length="426" mass="48536">MLDAEKSPLMFVFRRRVSKLLFALFLSCPLETRDCVIEPILDRILIIVSYSGDVQSNCKDTCAVKWLLGITYSVLCCKSPKYRGQVDLTEHGKRKVCYMSFRKLALWMSQPYQLPSGQISNKWTYFMMSLFEHWFILTPNELQFFTSDPEGCLSSGGISSISVGHDAKANSVYADLNSIWNVDNQASELCVCNIETIMGISDSSQHMLTPQPCRQLTELIFTIFCRLYEEADPVLYEIVQLVNPGTNKPYIFEAIMRFVQLCLPYFGTKANWITLAEQLIADGSVVGNSIQDRIGSQPIENEITSDVKECETQIYMLTLLGKLIHKIDLIAYPQFITPILNTLNHLWSIGKLNQLKLFIIWFTIYLDIQYSQQNFTSLSSSAIGLIFLAAKYCLIRAPEDAHSDVTPKATELRLELLSRLVLYHNM</sequence>
<gene>
    <name evidence="1" type="ORF">SMRZ_LOCUS5174</name>
</gene>
<evidence type="ECO:0000313" key="1">
    <source>
        <dbReference type="EMBL" id="VDO64882.1"/>
    </source>
</evidence>
<dbReference type="AlphaFoldDB" id="A0A183LMZ9"/>
<accession>A0A183LMZ9</accession>